<comment type="subcellular location">
    <subcellularLocation>
        <location evidence="1">Membrane</location>
        <topology evidence="1">Single-pass type II membrane protein</topology>
    </subcellularLocation>
</comment>
<dbReference type="PRINTS" id="PR02050">
    <property type="entry name" value="B14GALTRFASE"/>
</dbReference>
<dbReference type="GO" id="GO:0033842">
    <property type="term" value="F:N-acetyl-beta-glucosaminyl-derivative 4-beta-N-acetylgalactosaminyltransferase activity"/>
    <property type="evidence" value="ECO:0007669"/>
    <property type="project" value="TreeGrafter"/>
</dbReference>
<evidence type="ECO:0000256" key="11">
    <source>
        <dbReference type="RuleBase" id="RU368121"/>
    </source>
</evidence>
<dbReference type="EC" id="2.4.1.-" evidence="11"/>
<dbReference type="UniPathway" id="UPA00378"/>
<evidence type="ECO:0000259" key="12">
    <source>
        <dbReference type="Pfam" id="PF02709"/>
    </source>
</evidence>
<keyword evidence="8 11" id="KW-1133">Transmembrane helix</keyword>
<dbReference type="GO" id="GO:0008378">
    <property type="term" value="F:galactosyltransferase activity"/>
    <property type="evidence" value="ECO:0007669"/>
    <property type="project" value="TreeGrafter"/>
</dbReference>
<dbReference type="InterPro" id="IPR027995">
    <property type="entry name" value="Galactosyl_T_N"/>
</dbReference>
<protein>
    <recommendedName>
        <fullName evidence="11">Beta-1,4-galactosyltransferase</fullName>
        <ecNumber evidence="11">2.4.1.-</ecNumber>
    </recommendedName>
</protein>
<dbReference type="PANTHER" id="PTHR19300:SF57">
    <property type="entry name" value="BETA-1,4-N-ACETYLGALACTOSAMINYLTRANSFERASE"/>
    <property type="match status" value="1"/>
</dbReference>
<proteinExistence type="inferred from homology"/>
<evidence type="ECO:0000259" key="13">
    <source>
        <dbReference type="Pfam" id="PF13733"/>
    </source>
</evidence>
<dbReference type="Proteomes" id="UP000243686">
    <property type="component" value="Unassembled WGS sequence"/>
</dbReference>
<evidence type="ECO:0000256" key="8">
    <source>
        <dbReference type="ARBA" id="ARBA00022989"/>
    </source>
</evidence>
<comment type="pathway">
    <text evidence="2 11">Protein modification; protein glycosylation.</text>
</comment>
<dbReference type="SUPFAM" id="SSF53448">
    <property type="entry name" value="Nucleotide-diphospho-sugar transferases"/>
    <property type="match status" value="1"/>
</dbReference>
<evidence type="ECO:0000256" key="3">
    <source>
        <dbReference type="ARBA" id="ARBA00005735"/>
    </source>
</evidence>
<evidence type="ECO:0000313" key="15">
    <source>
        <dbReference type="Proteomes" id="UP000243686"/>
    </source>
</evidence>
<dbReference type="PANTHER" id="PTHR19300">
    <property type="entry name" value="BETA-1,4-GALACTOSYLTRANSFERASE"/>
    <property type="match status" value="1"/>
</dbReference>
<gene>
    <name evidence="14" type="ORF">X801_02338</name>
</gene>
<evidence type="ECO:0000256" key="2">
    <source>
        <dbReference type="ARBA" id="ARBA00004922"/>
    </source>
</evidence>
<dbReference type="EMBL" id="KV892002">
    <property type="protein sequence ID" value="OON21764.1"/>
    <property type="molecule type" value="Genomic_DNA"/>
</dbReference>
<evidence type="ECO:0000256" key="7">
    <source>
        <dbReference type="ARBA" id="ARBA00022968"/>
    </source>
</evidence>
<evidence type="ECO:0000256" key="6">
    <source>
        <dbReference type="ARBA" id="ARBA00022692"/>
    </source>
</evidence>
<comment type="similarity">
    <text evidence="3 11">Belongs to the glycosyltransferase 7 family.</text>
</comment>
<feature type="domain" description="Galactosyltransferase N-terminal" evidence="13">
    <location>
        <begin position="136"/>
        <end position="221"/>
    </location>
</feature>
<keyword evidence="6 11" id="KW-0812">Transmembrane</keyword>
<keyword evidence="10 11" id="KW-0325">Glycoprotein</keyword>
<name>A0A1S8X4W4_OPIVI</name>
<dbReference type="InterPro" id="IPR003859">
    <property type="entry name" value="Galactosyl_T"/>
</dbReference>
<evidence type="ECO:0000256" key="9">
    <source>
        <dbReference type="ARBA" id="ARBA00023136"/>
    </source>
</evidence>
<dbReference type="Gene3D" id="3.90.550.10">
    <property type="entry name" value="Spore Coat Polysaccharide Biosynthesis Protein SpsA, Chain A"/>
    <property type="match status" value="1"/>
</dbReference>
<keyword evidence="9 11" id="KW-0472">Membrane</keyword>
<dbReference type="GO" id="GO:0006688">
    <property type="term" value="P:glycosphingolipid biosynthetic process"/>
    <property type="evidence" value="ECO:0007669"/>
    <property type="project" value="TreeGrafter"/>
</dbReference>
<organism evidence="14 15">
    <name type="scientific">Opisthorchis viverrini</name>
    <name type="common">Southeast Asian liver fluke</name>
    <dbReference type="NCBI Taxonomy" id="6198"/>
    <lineage>
        <taxon>Eukaryota</taxon>
        <taxon>Metazoa</taxon>
        <taxon>Spiralia</taxon>
        <taxon>Lophotrochozoa</taxon>
        <taxon>Platyhelminthes</taxon>
        <taxon>Trematoda</taxon>
        <taxon>Digenea</taxon>
        <taxon>Opisthorchiida</taxon>
        <taxon>Opisthorchiata</taxon>
        <taxon>Opisthorchiidae</taxon>
        <taxon>Opisthorchis</taxon>
    </lineage>
</organism>
<dbReference type="GO" id="GO:0005794">
    <property type="term" value="C:Golgi apparatus"/>
    <property type="evidence" value="ECO:0007669"/>
    <property type="project" value="TreeGrafter"/>
</dbReference>
<dbReference type="InterPro" id="IPR027791">
    <property type="entry name" value="Galactosyl_T_C"/>
</dbReference>
<dbReference type="GO" id="GO:0016020">
    <property type="term" value="C:membrane"/>
    <property type="evidence" value="ECO:0007669"/>
    <property type="project" value="UniProtKB-SubCell"/>
</dbReference>
<evidence type="ECO:0000313" key="14">
    <source>
        <dbReference type="EMBL" id="OON21764.1"/>
    </source>
</evidence>
<dbReference type="AlphaFoldDB" id="A0A1S8X4W4"/>
<reference evidence="14 15" key="1">
    <citation type="submission" date="2015-03" db="EMBL/GenBank/DDBJ databases">
        <title>Draft genome of the nematode, Opisthorchis viverrini.</title>
        <authorList>
            <person name="Mitreva M."/>
        </authorList>
    </citation>
    <scope>NUCLEOTIDE SEQUENCE [LARGE SCALE GENOMIC DNA]</scope>
    <source>
        <strain evidence="14">Khon Kaen</strain>
    </source>
</reference>
<sequence>MRFRWIYSPRRIRSLMFMLLCIFFIILVVRKQTRREWQLARRLVDSPLKIEINRFLTIELARLLRRSIPPVEDVGEMFMEEWFKREEIFCSESEINACMHNELLIRNVTNPLRSADCLASCLSRGHWLELPPQLRRNLIIIPFRSRQTHLKQLLPRLEHVLAHQNVCYLIVIAEQVGNDPFNKGALMNSAFVEALNWFPFHCVTFHDVDLLPLSDEVPYTCATFPRHVSVLIDKFHNRLPYAQLIGGILTIPVKMYLRVNGFSNLYWAWGAEDDDMYERLMINKIPVTRADPKVSMFRMLRHRPSPAFPADLRSQILSLGKSRYRLDGLNSLNFTVVSQQAYAYENPTTGNCSTECSKVDRLKPRMNRMVHMRIDVGRPPIWLVPQQ</sequence>
<evidence type="ECO:0000256" key="5">
    <source>
        <dbReference type="ARBA" id="ARBA00022679"/>
    </source>
</evidence>
<keyword evidence="7 11" id="KW-0735">Signal-anchor</keyword>
<feature type="transmembrane region" description="Helical" evidence="11">
    <location>
        <begin position="12"/>
        <end position="29"/>
    </location>
</feature>
<keyword evidence="15" id="KW-1185">Reference proteome</keyword>
<accession>A0A1S8X4W4</accession>
<keyword evidence="5 11" id="KW-0808">Transferase</keyword>
<dbReference type="Pfam" id="PF02709">
    <property type="entry name" value="Glyco_transf_7C"/>
    <property type="match status" value="1"/>
</dbReference>
<evidence type="ECO:0000256" key="1">
    <source>
        <dbReference type="ARBA" id="ARBA00004606"/>
    </source>
</evidence>
<dbReference type="Pfam" id="PF13733">
    <property type="entry name" value="Glyco_transf_7N"/>
    <property type="match status" value="1"/>
</dbReference>
<dbReference type="GO" id="GO:0005975">
    <property type="term" value="P:carbohydrate metabolic process"/>
    <property type="evidence" value="ECO:0007669"/>
    <property type="project" value="InterPro"/>
</dbReference>
<keyword evidence="4 11" id="KW-0328">Glycosyltransferase</keyword>
<evidence type="ECO:0000256" key="10">
    <source>
        <dbReference type="ARBA" id="ARBA00023180"/>
    </source>
</evidence>
<feature type="domain" description="Galactosyltransferase C-terminal" evidence="12">
    <location>
        <begin position="226"/>
        <end position="303"/>
    </location>
</feature>
<comment type="function">
    <text evidence="11">Catalyses the transfer of galactose onto proteins or lipids.</text>
</comment>
<dbReference type="InterPro" id="IPR029044">
    <property type="entry name" value="Nucleotide-diphossugar_trans"/>
</dbReference>
<evidence type="ECO:0000256" key="4">
    <source>
        <dbReference type="ARBA" id="ARBA00022676"/>
    </source>
</evidence>